<evidence type="ECO:0000313" key="2">
    <source>
        <dbReference type="EMBL" id="JAD21512.1"/>
    </source>
</evidence>
<keyword evidence="1" id="KW-0472">Membrane</keyword>
<accession>A0A0A8YEC1</accession>
<protein>
    <submittedName>
        <fullName evidence="2">Uncharacterized protein</fullName>
    </submittedName>
</protein>
<reference evidence="2" key="2">
    <citation type="journal article" date="2015" name="Data Brief">
        <title>Shoot transcriptome of the giant reed, Arundo donax.</title>
        <authorList>
            <person name="Barrero R.A."/>
            <person name="Guerrero F.D."/>
            <person name="Moolhuijzen P."/>
            <person name="Goolsby J.A."/>
            <person name="Tidwell J."/>
            <person name="Bellgard S.E."/>
            <person name="Bellgard M.I."/>
        </authorList>
    </citation>
    <scope>NUCLEOTIDE SEQUENCE</scope>
    <source>
        <tissue evidence="2">Shoot tissue taken approximately 20 cm above the soil surface</tissue>
    </source>
</reference>
<keyword evidence="1" id="KW-1133">Transmembrane helix</keyword>
<name>A0A0A8YEC1_ARUDO</name>
<feature type="transmembrane region" description="Helical" evidence="1">
    <location>
        <begin position="6"/>
        <end position="25"/>
    </location>
</feature>
<dbReference type="EMBL" id="GBRH01276383">
    <property type="protein sequence ID" value="JAD21512.1"/>
    <property type="molecule type" value="Transcribed_RNA"/>
</dbReference>
<organism evidence="2">
    <name type="scientific">Arundo donax</name>
    <name type="common">Giant reed</name>
    <name type="synonym">Donax arundinaceus</name>
    <dbReference type="NCBI Taxonomy" id="35708"/>
    <lineage>
        <taxon>Eukaryota</taxon>
        <taxon>Viridiplantae</taxon>
        <taxon>Streptophyta</taxon>
        <taxon>Embryophyta</taxon>
        <taxon>Tracheophyta</taxon>
        <taxon>Spermatophyta</taxon>
        <taxon>Magnoliopsida</taxon>
        <taxon>Liliopsida</taxon>
        <taxon>Poales</taxon>
        <taxon>Poaceae</taxon>
        <taxon>PACMAD clade</taxon>
        <taxon>Arundinoideae</taxon>
        <taxon>Arundineae</taxon>
        <taxon>Arundo</taxon>
    </lineage>
</organism>
<keyword evidence="1" id="KW-0812">Transmembrane</keyword>
<reference evidence="2" key="1">
    <citation type="submission" date="2014-09" db="EMBL/GenBank/DDBJ databases">
        <authorList>
            <person name="Magalhaes I.L.F."/>
            <person name="Oliveira U."/>
            <person name="Santos F.R."/>
            <person name="Vidigal T.H.D.A."/>
            <person name="Brescovit A.D."/>
            <person name="Santos A.J."/>
        </authorList>
    </citation>
    <scope>NUCLEOTIDE SEQUENCE</scope>
    <source>
        <tissue evidence="2">Shoot tissue taken approximately 20 cm above the soil surface</tissue>
    </source>
</reference>
<proteinExistence type="predicted"/>
<evidence type="ECO:0000256" key="1">
    <source>
        <dbReference type="SAM" id="Phobius"/>
    </source>
</evidence>
<sequence length="46" mass="5495">MELHWCFLGGGYCLLIYWLMLHISVKWLPRLISIFFLSPLQLNSQL</sequence>
<dbReference type="AlphaFoldDB" id="A0A0A8YEC1"/>